<organism evidence="1">
    <name type="scientific">viral metagenome</name>
    <dbReference type="NCBI Taxonomy" id="1070528"/>
    <lineage>
        <taxon>unclassified sequences</taxon>
        <taxon>metagenomes</taxon>
        <taxon>organismal metagenomes</taxon>
    </lineage>
</organism>
<dbReference type="AlphaFoldDB" id="A0A6C0ID62"/>
<name>A0A6C0ID62_9ZZZZ</name>
<reference evidence="1" key="1">
    <citation type="journal article" date="2020" name="Nature">
        <title>Giant virus diversity and host interactions through global metagenomics.</title>
        <authorList>
            <person name="Schulz F."/>
            <person name="Roux S."/>
            <person name="Paez-Espino D."/>
            <person name="Jungbluth S."/>
            <person name="Walsh D.A."/>
            <person name="Denef V.J."/>
            <person name="McMahon K.D."/>
            <person name="Konstantinidis K.T."/>
            <person name="Eloe-Fadrosh E.A."/>
            <person name="Kyrpides N.C."/>
            <person name="Woyke T."/>
        </authorList>
    </citation>
    <scope>NUCLEOTIDE SEQUENCE</scope>
    <source>
        <strain evidence="1">GVMAG-M-3300023184-72</strain>
    </source>
</reference>
<dbReference type="EMBL" id="MN740161">
    <property type="protein sequence ID" value="QHT91004.1"/>
    <property type="molecule type" value="Genomic_DNA"/>
</dbReference>
<accession>A0A6C0ID62</accession>
<sequence length="366" mass="43651">MNNKLEQIKNAVSKLFITENENYIFIYTPPKVGSTTLVSSLRISLGRSYNIIHIHDEIMLSVLTDVTNVTINEIIHFLSNQQKNVYVIDVYRSPIERKMSEFFEKISPYHFNNTENNIKNYTSTRIINRFNKLFPHLGKGDHYFEKYGIKEPIAFDFNKKYSLQEINTVKYVKLRLCDANLWHSILSEILRSDIVIINDYSTHNKCIGELYKKIKQEYRLPSNFLDLIKNCPYFNFYYNEEERNRYIVEWSDKLSADVIPYTENEYKFYVNLYLENQYINDIQTDHYIDNGCFCKFCIKSRKNIYFRAKKGETHFEKIQHTEVVNEEMNIINKNINEKLIEAIKSKKTIGKYKPKQFAIHTVNNNK</sequence>
<protein>
    <submittedName>
        <fullName evidence="1">Uncharacterized protein</fullName>
    </submittedName>
</protein>
<evidence type="ECO:0000313" key="1">
    <source>
        <dbReference type="EMBL" id="QHT91004.1"/>
    </source>
</evidence>
<proteinExistence type="predicted"/>